<accession>A0AAN9QXI7</accession>
<organism evidence="1 2">
    <name type="scientific">Phaseolus coccineus</name>
    <name type="common">Scarlet runner bean</name>
    <name type="synonym">Phaseolus multiflorus</name>
    <dbReference type="NCBI Taxonomy" id="3886"/>
    <lineage>
        <taxon>Eukaryota</taxon>
        <taxon>Viridiplantae</taxon>
        <taxon>Streptophyta</taxon>
        <taxon>Embryophyta</taxon>
        <taxon>Tracheophyta</taxon>
        <taxon>Spermatophyta</taxon>
        <taxon>Magnoliopsida</taxon>
        <taxon>eudicotyledons</taxon>
        <taxon>Gunneridae</taxon>
        <taxon>Pentapetalae</taxon>
        <taxon>rosids</taxon>
        <taxon>fabids</taxon>
        <taxon>Fabales</taxon>
        <taxon>Fabaceae</taxon>
        <taxon>Papilionoideae</taxon>
        <taxon>50 kb inversion clade</taxon>
        <taxon>NPAAA clade</taxon>
        <taxon>indigoferoid/millettioid clade</taxon>
        <taxon>Phaseoleae</taxon>
        <taxon>Phaseolus</taxon>
    </lineage>
</organism>
<comment type="caution">
    <text evidence="1">The sequence shown here is derived from an EMBL/GenBank/DDBJ whole genome shotgun (WGS) entry which is preliminary data.</text>
</comment>
<evidence type="ECO:0000313" key="2">
    <source>
        <dbReference type="Proteomes" id="UP001374584"/>
    </source>
</evidence>
<name>A0AAN9QXI7_PHACN</name>
<protein>
    <submittedName>
        <fullName evidence="1">Uncharacterized protein</fullName>
    </submittedName>
</protein>
<dbReference type="AlphaFoldDB" id="A0AAN9QXI7"/>
<evidence type="ECO:0000313" key="1">
    <source>
        <dbReference type="EMBL" id="KAK7346728.1"/>
    </source>
</evidence>
<reference evidence="1 2" key="1">
    <citation type="submission" date="2024-01" db="EMBL/GenBank/DDBJ databases">
        <title>The genomes of 5 underutilized Papilionoideae crops provide insights into root nodulation and disease resistanc.</title>
        <authorList>
            <person name="Jiang F."/>
        </authorList>
    </citation>
    <scope>NUCLEOTIDE SEQUENCE [LARGE SCALE GENOMIC DNA]</scope>
    <source>
        <strain evidence="1">JINMINGXINNONG_FW02</strain>
        <tissue evidence="1">Leaves</tissue>
    </source>
</reference>
<dbReference type="Proteomes" id="UP001374584">
    <property type="component" value="Unassembled WGS sequence"/>
</dbReference>
<proteinExistence type="predicted"/>
<gene>
    <name evidence="1" type="ORF">VNO80_21251</name>
</gene>
<dbReference type="EMBL" id="JAYMYR010000008">
    <property type="protein sequence ID" value="KAK7346728.1"/>
    <property type="molecule type" value="Genomic_DNA"/>
</dbReference>
<keyword evidence="2" id="KW-1185">Reference proteome</keyword>
<sequence>MVRKNTRRKHIRNFANNFEKENIRGRERCSRVYPEKALGSFLKLRSSTKSFSPPPPHCAAATATVRISVPAKSCQEPTTTTKWNISDFRSFAVGNRESSRFKINLVNKDCRRGTEVEVGLENEEARTLDLMADFMDEIDVRAILLHEEAIDDESNRKRSKKKGLGFCFFLTGPFASNERY</sequence>